<keyword evidence="1" id="KW-1133">Transmembrane helix</keyword>
<keyword evidence="1" id="KW-0472">Membrane</keyword>
<keyword evidence="1" id="KW-0812">Transmembrane</keyword>
<sequence length="134" mass="15827">MKQLILQKKINLQTILSSGKMKITEEKFNKLKQMDRIEYRQKEDRINEKFDNILIPGFINFSLYLIGFILLLSFASYNISKELFVSIFSIIYPVSKILFIFGLIVLFIDIISVFAKKKKVNELNEEYFSVEVKK</sequence>
<name>A0A0F9K348_9ZZZZ</name>
<organism evidence="2">
    <name type="scientific">marine sediment metagenome</name>
    <dbReference type="NCBI Taxonomy" id="412755"/>
    <lineage>
        <taxon>unclassified sequences</taxon>
        <taxon>metagenomes</taxon>
        <taxon>ecological metagenomes</taxon>
    </lineage>
</organism>
<evidence type="ECO:0000256" key="1">
    <source>
        <dbReference type="SAM" id="Phobius"/>
    </source>
</evidence>
<gene>
    <name evidence="2" type="ORF">LCGC14_1454470</name>
</gene>
<accession>A0A0F9K348</accession>
<dbReference type="AlphaFoldDB" id="A0A0F9K348"/>
<dbReference type="EMBL" id="LAZR01010053">
    <property type="protein sequence ID" value="KKM69076.1"/>
    <property type="molecule type" value="Genomic_DNA"/>
</dbReference>
<reference evidence="2" key="1">
    <citation type="journal article" date="2015" name="Nature">
        <title>Complex archaea that bridge the gap between prokaryotes and eukaryotes.</title>
        <authorList>
            <person name="Spang A."/>
            <person name="Saw J.H."/>
            <person name="Jorgensen S.L."/>
            <person name="Zaremba-Niedzwiedzka K."/>
            <person name="Martijn J."/>
            <person name="Lind A.E."/>
            <person name="van Eijk R."/>
            <person name="Schleper C."/>
            <person name="Guy L."/>
            <person name="Ettema T.J."/>
        </authorList>
    </citation>
    <scope>NUCLEOTIDE SEQUENCE</scope>
</reference>
<comment type="caution">
    <text evidence="2">The sequence shown here is derived from an EMBL/GenBank/DDBJ whole genome shotgun (WGS) entry which is preliminary data.</text>
</comment>
<evidence type="ECO:0000313" key="2">
    <source>
        <dbReference type="EMBL" id="KKM69076.1"/>
    </source>
</evidence>
<feature type="transmembrane region" description="Helical" evidence="1">
    <location>
        <begin position="83"/>
        <end position="108"/>
    </location>
</feature>
<proteinExistence type="predicted"/>
<protein>
    <submittedName>
        <fullName evidence="2">Uncharacterized protein</fullName>
    </submittedName>
</protein>
<feature type="transmembrane region" description="Helical" evidence="1">
    <location>
        <begin position="53"/>
        <end position="77"/>
    </location>
</feature>